<proteinExistence type="predicted"/>
<name>A0A2U1PYB5_ARTAN</name>
<evidence type="ECO:0000313" key="2">
    <source>
        <dbReference type="Proteomes" id="UP000245207"/>
    </source>
</evidence>
<dbReference type="GO" id="GO:0003723">
    <property type="term" value="F:RNA binding"/>
    <property type="evidence" value="ECO:0007669"/>
    <property type="project" value="InterPro"/>
</dbReference>
<protein>
    <submittedName>
        <fullName evidence="1">K-like domain protein</fullName>
    </submittedName>
</protein>
<dbReference type="AlphaFoldDB" id="A0A2U1PYB5"/>
<comment type="caution">
    <text evidence="1">The sequence shown here is derived from an EMBL/GenBank/DDBJ whole genome shotgun (WGS) entry which is preliminary data.</text>
</comment>
<dbReference type="OrthoDB" id="5204190at2759"/>
<dbReference type="STRING" id="35608.A0A2U1PYB5"/>
<dbReference type="InterPro" id="IPR036612">
    <property type="entry name" value="KH_dom_type_1_sf"/>
</dbReference>
<dbReference type="SUPFAM" id="SSF54791">
    <property type="entry name" value="Eukaryotic type KH-domain (KH-domain type I)"/>
    <property type="match status" value="1"/>
</dbReference>
<dbReference type="Proteomes" id="UP000245207">
    <property type="component" value="Unassembled WGS sequence"/>
</dbReference>
<reference evidence="1 2" key="1">
    <citation type="journal article" date="2018" name="Mol. Plant">
        <title>The genome of Artemisia annua provides insight into the evolution of Asteraceae family and artemisinin biosynthesis.</title>
        <authorList>
            <person name="Shen Q."/>
            <person name="Zhang L."/>
            <person name="Liao Z."/>
            <person name="Wang S."/>
            <person name="Yan T."/>
            <person name="Shi P."/>
            <person name="Liu M."/>
            <person name="Fu X."/>
            <person name="Pan Q."/>
            <person name="Wang Y."/>
            <person name="Lv Z."/>
            <person name="Lu X."/>
            <person name="Zhang F."/>
            <person name="Jiang W."/>
            <person name="Ma Y."/>
            <person name="Chen M."/>
            <person name="Hao X."/>
            <person name="Li L."/>
            <person name="Tang Y."/>
            <person name="Lv G."/>
            <person name="Zhou Y."/>
            <person name="Sun X."/>
            <person name="Brodelius P.E."/>
            <person name="Rose J.K.C."/>
            <person name="Tang K."/>
        </authorList>
    </citation>
    <scope>NUCLEOTIDE SEQUENCE [LARGE SCALE GENOMIC DNA]</scope>
    <source>
        <strain evidence="2">cv. Huhao1</strain>
        <tissue evidence="1">Leaf</tissue>
    </source>
</reference>
<dbReference type="EMBL" id="PKPP01000602">
    <property type="protein sequence ID" value="PWA90761.1"/>
    <property type="molecule type" value="Genomic_DNA"/>
</dbReference>
<gene>
    <name evidence="1" type="ORF">CTI12_AA090010</name>
</gene>
<dbReference type="Gene3D" id="3.30.1370.10">
    <property type="entry name" value="K Homology domain, type 1"/>
    <property type="match status" value="1"/>
</dbReference>
<evidence type="ECO:0000313" key="1">
    <source>
        <dbReference type="EMBL" id="PWA90761.1"/>
    </source>
</evidence>
<keyword evidence="2" id="KW-1185">Reference proteome</keyword>
<accession>A0A2U1PYB5</accession>
<sequence length="242" mass="26596">MPEDTDVWEGPNTASVHNQYGPEVTCISLSVTTEAHRSQTSGVRRMIGAEKPGWTACRACFVSRRICVLSNRMTGVVAVRSGGVRSCGMCGKTLGKKSVKRSTSQRNKNWTLFPDIARSSRKETKLERSNLRIMSVVVRSIKYLQLQSGAKIQVIRDMDADPNTQTRGVELTVYSESIAKVEELIRDVLAEVEAGGFGGGADQFSMQVPNNNVDRIERTVQIDGSNDQIEAAKQLVNEVTSD</sequence>
<organism evidence="1 2">
    <name type="scientific">Artemisia annua</name>
    <name type="common">Sweet wormwood</name>
    <dbReference type="NCBI Taxonomy" id="35608"/>
    <lineage>
        <taxon>Eukaryota</taxon>
        <taxon>Viridiplantae</taxon>
        <taxon>Streptophyta</taxon>
        <taxon>Embryophyta</taxon>
        <taxon>Tracheophyta</taxon>
        <taxon>Spermatophyta</taxon>
        <taxon>Magnoliopsida</taxon>
        <taxon>eudicotyledons</taxon>
        <taxon>Gunneridae</taxon>
        <taxon>Pentapetalae</taxon>
        <taxon>asterids</taxon>
        <taxon>campanulids</taxon>
        <taxon>Asterales</taxon>
        <taxon>Asteraceae</taxon>
        <taxon>Asteroideae</taxon>
        <taxon>Anthemideae</taxon>
        <taxon>Artemisiinae</taxon>
        <taxon>Artemisia</taxon>
    </lineage>
</organism>
<dbReference type="PANTHER" id="PTHR10288">
    <property type="entry name" value="KH DOMAIN CONTAINING RNA BINDING PROTEIN"/>
    <property type="match status" value="1"/>
</dbReference>